<dbReference type="CDD" id="cd00130">
    <property type="entry name" value="PAS"/>
    <property type="match status" value="5"/>
</dbReference>
<evidence type="ECO:0000256" key="6">
    <source>
        <dbReference type="ARBA" id="ARBA00023012"/>
    </source>
</evidence>
<evidence type="ECO:0000259" key="8">
    <source>
        <dbReference type="PROSITE" id="PS50109"/>
    </source>
</evidence>
<keyword evidence="6" id="KW-0902">Two-component regulatory system</keyword>
<dbReference type="PROSITE" id="PS50109">
    <property type="entry name" value="HIS_KIN"/>
    <property type="match status" value="1"/>
</dbReference>
<evidence type="ECO:0000313" key="12">
    <source>
        <dbReference type="Proteomes" id="UP000062645"/>
    </source>
</evidence>
<keyword evidence="3" id="KW-0597">Phosphoprotein</keyword>
<dbReference type="NCBIfam" id="TIGR00229">
    <property type="entry name" value="sensory_box"/>
    <property type="match status" value="6"/>
</dbReference>
<evidence type="ECO:0000256" key="7">
    <source>
        <dbReference type="SAM" id="Coils"/>
    </source>
</evidence>
<sequence length="1132" mass="128974">MAGNLITVDKNTYDSLQKELKELRQLVVQYQQTNSSSNLHPEIALENSERRLKSITDNIFGAIFQFTNRNDVWKVDYVSDFIWQLAGVTAAEVMEDISKFHVCIHPEDFASYIGSATTAIEKSITWHYEGRLVKPNGEIRWFQGDSTPTRNEEGEIIFCGVILDITERKQAEAALKQLNEELEAQVDERTAALRQSEARFQKLADSVPGMLYVFRLDTDGSMSFPFVSSGCHEVLGLEPEKVQEDALLGFADVHPDDLPGLQAAIMYSAQTLQKFNYKWRTGNVSSQQKWVRGSSRPELQADGAIIWYGYLADITEAQQTEQQLKEQAQFLQSIWEGVDYGICVLDVLDNGTEFRFVKWNPAIINFSLIPLEPLVGKTMTEGLPAEVADYYRQRYRECVQSRKTIFFEESFVVNEQEIWWFFNVTPLFDSDSQITQLVITITDITERKQAEKERQLFVSLIENSSDFIGCADLNGKPIFLNEAGRKLLGLASQGFSEDFSLDTCFAPEDKEYLYQQIIPAVMRDGVWQGEYRFQHFQTKEIIPVDYNLFLMKDPETGEPLYLSTITRDSRDRKQAEAQLQEQEQFLRTIYDGFPQLIFVVNVLENGEFRFAGCNSAAEKMVGINHDKIVGKTPKDLHGEVEGRAVTQRYQSCVDIGDSIDYEECLTFEGEETWWLTTLNPVKNSEGRIYRIVGSTLNITARKQAEAELQASQHFIQRIANSSPNVLYIFDLEEQRNVYANKEIATMLGYSIEMIQQMGDKVIPTIVHPDDLAIVIQNHQKIATAHDGDIFEVEFRIKRHNGEWSWLYTRETPFTRNADGKVKQVLGVSTDITERKQAVLQLQQQAQNLKNTLLELQRTQSQLIQSEKMSSLGNMVAGVAHEINNPVNFIHANLIPASEYTQDLLRLVELYQQHFPEPPAEIQAEISHIDLEFLKTDLVKLLQSMQVGTQRIREIVLSLRNFSRLDEAEFKQVNIHEGIESTLMILHNRLKCKPNHPEIIVTKEYSKLPLIECYPGQLNQVFMNILSNAIDALDEAFVGEQGQILIRTEVVNSNRIAIRISDNGLGITQPVLAKLFDPFFTTKDVGKGTGLGLSISYQIVVDRHGGKLYCNSVPKQGAEFVIEIPITQPQSRK</sequence>
<feature type="domain" description="PAS" evidence="9">
    <location>
        <begin position="582"/>
        <end position="632"/>
    </location>
</feature>
<feature type="domain" description="PAS" evidence="9">
    <location>
        <begin position="711"/>
        <end position="785"/>
    </location>
</feature>
<keyword evidence="4" id="KW-0808">Transferase</keyword>
<dbReference type="SUPFAM" id="SSF55785">
    <property type="entry name" value="PYP-like sensor domain (PAS domain)"/>
    <property type="match status" value="6"/>
</dbReference>
<dbReference type="Gene3D" id="3.30.450.20">
    <property type="entry name" value="PAS domain"/>
    <property type="match status" value="6"/>
</dbReference>
<evidence type="ECO:0000259" key="10">
    <source>
        <dbReference type="PROSITE" id="PS50113"/>
    </source>
</evidence>
<evidence type="ECO:0000256" key="5">
    <source>
        <dbReference type="ARBA" id="ARBA00022777"/>
    </source>
</evidence>
<accession>A0A0M5MI01</accession>
<dbReference type="InterPro" id="IPR052162">
    <property type="entry name" value="Sensor_kinase/Photoreceptor"/>
</dbReference>
<dbReference type="InterPro" id="IPR003661">
    <property type="entry name" value="HisK_dim/P_dom"/>
</dbReference>
<evidence type="ECO:0000256" key="2">
    <source>
        <dbReference type="ARBA" id="ARBA00012438"/>
    </source>
</evidence>
<name>A0A0M5MI01_9NOSO</name>
<feature type="coiled-coil region" evidence="7">
    <location>
        <begin position="6"/>
        <end position="33"/>
    </location>
</feature>
<dbReference type="InterPro" id="IPR005467">
    <property type="entry name" value="His_kinase_dom"/>
</dbReference>
<feature type="domain" description="PAC" evidence="10">
    <location>
        <begin position="657"/>
        <end position="710"/>
    </location>
</feature>
<proteinExistence type="predicted"/>
<dbReference type="RefSeq" id="WP_083468858.1">
    <property type="nucleotide sequence ID" value="NZ_CP012036.1"/>
</dbReference>
<protein>
    <recommendedName>
        <fullName evidence="2">histidine kinase</fullName>
        <ecNumber evidence="2">2.7.13.3</ecNumber>
    </recommendedName>
</protein>
<dbReference type="PANTHER" id="PTHR43304">
    <property type="entry name" value="PHYTOCHROME-LIKE PROTEIN CPH1"/>
    <property type="match status" value="1"/>
</dbReference>
<evidence type="ECO:0000256" key="1">
    <source>
        <dbReference type="ARBA" id="ARBA00000085"/>
    </source>
</evidence>
<dbReference type="InterPro" id="IPR004358">
    <property type="entry name" value="Sig_transdc_His_kin-like_C"/>
</dbReference>
<reference evidence="12" key="1">
    <citation type="submission" date="2015-07" db="EMBL/GenBank/DDBJ databases">
        <title>Genome Of Nitrogen-Fixing Cyanobacterium Nostoc piscinale CENA21 From Solimoes/Amazon River Floodplain Sediments And Comparative Genomics To Uncover Biosynthetic Natural Products Potential.</title>
        <authorList>
            <person name="Leao T.F."/>
            <person name="Leao P.N."/>
            <person name="Guimaraes P.I."/>
            <person name="de Melo A.G.C."/>
            <person name="Ramos R.T.J."/>
            <person name="Silva A."/>
            <person name="Fiore M.F."/>
            <person name="Schneider M.P.C."/>
        </authorList>
    </citation>
    <scope>NUCLEOTIDE SEQUENCE [LARGE SCALE GENOMIC DNA]</scope>
    <source>
        <strain evidence="12">CENA21</strain>
    </source>
</reference>
<dbReference type="EMBL" id="CP012036">
    <property type="protein sequence ID" value="ALF55768.1"/>
    <property type="molecule type" value="Genomic_DNA"/>
</dbReference>
<dbReference type="CDD" id="cd00082">
    <property type="entry name" value="HisKA"/>
    <property type="match status" value="1"/>
</dbReference>
<evidence type="ECO:0000256" key="3">
    <source>
        <dbReference type="ARBA" id="ARBA00022553"/>
    </source>
</evidence>
<feature type="domain" description="PAC" evidence="10">
    <location>
        <begin position="126"/>
        <end position="177"/>
    </location>
</feature>
<dbReference type="AlphaFoldDB" id="A0A0M5MI01"/>
<comment type="catalytic activity">
    <reaction evidence="1">
        <text>ATP + protein L-histidine = ADP + protein N-phospho-L-histidine.</text>
        <dbReference type="EC" id="2.7.13.3"/>
    </reaction>
</comment>
<feature type="domain" description="PAS" evidence="9">
    <location>
        <begin position="48"/>
        <end position="123"/>
    </location>
</feature>
<dbReference type="InterPro" id="IPR003594">
    <property type="entry name" value="HATPase_dom"/>
</dbReference>
<dbReference type="InterPro" id="IPR013656">
    <property type="entry name" value="PAS_4"/>
</dbReference>
<dbReference type="EC" id="2.7.13.3" evidence="2"/>
<dbReference type="Pfam" id="PF08448">
    <property type="entry name" value="PAS_4"/>
    <property type="match status" value="2"/>
</dbReference>
<dbReference type="InterPro" id="IPR000700">
    <property type="entry name" value="PAS-assoc_C"/>
</dbReference>
<dbReference type="InterPro" id="IPR013655">
    <property type="entry name" value="PAS_fold_3"/>
</dbReference>
<feature type="coiled-coil region" evidence="7">
    <location>
        <begin position="831"/>
        <end position="865"/>
    </location>
</feature>
<dbReference type="InterPro" id="IPR035965">
    <property type="entry name" value="PAS-like_dom_sf"/>
</dbReference>
<feature type="domain" description="PAS" evidence="9">
    <location>
        <begin position="196"/>
        <end position="272"/>
    </location>
</feature>
<dbReference type="GO" id="GO:0000155">
    <property type="term" value="F:phosphorelay sensor kinase activity"/>
    <property type="evidence" value="ECO:0007669"/>
    <property type="project" value="InterPro"/>
</dbReference>
<dbReference type="Gene3D" id="3.30.565.10">
    <property type="entry name" value="Histidine kinase-like ATPase, C-terminal domain"/>
    <property type="match status" value="1"/>
</dbReference>
<keyword evidence="7" id="KW-0175">Coiled coil</keyword>
<feature type="domain" description="PAC" evidence="10">
    <location>
        <begin position="790"/>
        <end position="843"/>
    </location>
</feature>
<evidence type="ECO:0000259" key="9">
    <source>
        <dbReference type="PROSITE" id="PS50112"/>
    </source>
</evidence>
<organism evidence="11 12">
    <name type="scientific">Nostoc piscinale CENA21</name>
    <dbReference type="NCBI Taxonomy" id="224013"/>
    <lineage>
        <taxon>Bacteria</taxon>
        <taxon>Bacillati</taxon>
        <taxon>Cyanobacteriota</taxon>
        <taxon>Cyanophyceae</taxon>
        <taxon>Nostocales</taxon>
        <taxon>Nostocaceae</taxon>
        <taxon>Nostoc</taxon>
    </lineage>
</organism>
<dbReference type="PRINTS" id="PR00344">
    <property type="entry name" value="BCTRLSENSOR"/>
</dbReference>
<dbReference type="STRING" id="224013.ACX27_27615"/>
<dbReference type="OrthoDB" id="500279at2"/>
<keyword evidence="5 11" id="KW-0418">Kinase</keyword>
<keyword evidence="12" id="KW-1185">Reference proteome</keyword>
<dbReference type="PROSITE" id="PS50113">
    <property type="entry name" value="PAC"/>
    <property type="match status" value="4"/>
</dbReference>
<dbReference type="SMART" id="SM00091">
    <property type="entry name" value="PAS"/>
    <property type="match status" value="5"/>
</dbReference>
<reference evidence="11 12" key="2">
    <citation type="journal article" date="2016" name="Genome Announc.">
        <title>Draft Genome Sequence of the N2-Fixing Cyanobacterium Nostoc piscinale CENA21, Isolated from the Brazilian Amazon Floodplain.</title>
        <authorList>
            <person name="Leao T."/>
            <person name="Guimaraes P.I."/>
            <person name="de Melo A.G."/>
            <person name="Ramos R.T."/>
            <person name="Leao P.N."/>
            <person name="Silva A."/>
            <person name="Fiore M.F."/>
            <person name="Schneider M.P."/>
        </authorList>
    </citation>
    <scope>NUCLEOTIDE SEQUENCE [LARGE SCALE GENOMIC DNA]</scope>
    <source>
        <strain evidence="11 12">CENA21</strain>
    </source>
</reference>
<dbReference type="SMART" id="SM00086">
    <property type="entry name" value="PAC"/>
    <property type="match status" value="5"/>
</dbReference>
<gene>
    <name evidence="11" type="ORF">ACX27_27615</name>
</gene>
<feature type="domain" description="Histidine kinase" evidence="8">
    <location>
        <begin position="877"/>
        <end position="1127"/>
    </location>
</feature>
<dbReference type="Pfam" id="PF08447">
    <property type="entry name" value="PAS_3"/>
    <property type="match status" value="2"/>
</dbReference>
<dbReference type="InterPro" id="IPR000014">
    <property type="entry name" value="PAS"/>
</dbReference>
<dbReference type="PANTHER" id="PTHR43304:SF1">
    <property type="entry name" value="PAC DOMAIN-CONTAINING PROTEIN"/>
    <property type="match status" value="1"/>
</dbReference>
<dbReference type="Gene3D" id="1.10.287.130">
    <property type="match status" value="1"/>
</dbReference>
<dbReference type="PROSITE" id="PS50112">
    <property type="entry name" value="PAS"/>
    <property type="match status" value="5"/>
</dbReference>
<feature type="coiled-coil region" evidence="7">
    <location>
        <begin position="165"/>
        <end position="199"/>
    </location>
</feature>
<dbReference type="SMART" id="SM00387">
    <property type="entry name" value="HATPase_c"/>
    <property type="match status" value="1"/>
</dbReference>
<dbReference type="Pfam" id="PF02518">
    <property type="entry name" value="HATPase_c"/>
    <property type="match status" value="1"/>
</dbReference>
<dbReference type="Proteomes" id="UP000062645">
    <property type="component" value="Chromosome"/>
</dbReference>
<dbReference type="InterPro" id="IPR036890">
    <property type="entry name" value="HATPase_C_sf"/>
</dbReference>
<dbReference type="Pfam" id="PF13426">
    <property type="entry name" value="PAS_9"/>
    <property type="match status" value="1"/>
</dbReference>
<dbReference type="PATRIC" id="fig|224013.5.peg.6606"/>
<feature type="domain" description="PAS" evidence="9">
    <location>
        <begin position="453"/>
        <end position="525"/>
    </location>
</feature>
<dbReference type="InterPro" id="IPR001610">
    <property type="entry name" value="PAC"/>
</dbReference>
<evidence type="ECO:0000313" key="11">
    <source>
        <dbReference type="EMBL" id="ALF55768.1"/>
    </source>
</evidence>
<dbReference type="SUPFAM" id="SSF55874">
    <property type="entry name" value="ATPase domain of HSP90 chaperone/DNA topoisomerase II/histidine kinase"/>
    <property type="match status" value="1"/>
</dbReference>
<evidence type="ECO:0000256" key="4">
    <source>
        <dbReference type="ARBA" id="ARBA00022679"/>
    </source>
</evidence>
<feature type="domain" description="PAC" evidence="10">
    <location>
        <begin position="400"/>
        <end position="456"/>
    </location>
</feature>
<dbReference type="KEGG" id="npz:ACX27_27615"/>